<sequence>MQSANIDMNSCTKILSAIAGSFLSLVTIGVNSAQASNFTFTSIVNVRDNKDFFDAGGSFFDVGGGPINDNGTVAFAVATSNGEGIFTSNGGGAFTTVLKPSPRSSSLNGLAINNSDTVAFGTLGSAFEGSLFISKDGNITKVATLADFFELNNNDTLVFTTFDDLFNKKIVTANGGLVTTVVDTSGSFSSFDQNTAINDSNVVAFQATLKDGRSGVFTIKDGTITTIADNTSLFLGGFFGVGINNTGTVIFNAPLGSREAKIFTGDGEEINTVADTSGSFNGLIGGVINNNNQVAFGATLLNGAENVFGDGIFTGSDPVADKVIAIGDSLLGGTVTNLLFRDLNNSGQISFLADFIDDSGKTFRGVFRADPVSKSIPESTSTLGLLAFGALGTGLTLKRKLKQI</sequence>
<dbReference type="InterPro" id="IPR055876">
    <property type="entry name" value="DUF7453"/>
</dbReference>
<feature type="signal peptide" evidence="1">
    <location>
        <begin position="1"/>
        <end position="35"/>
    </location>
</feature>
<keyword evidence="3" id="KW-1185">Reference proteome</keyword>
<dbReference type="AlphaFoldDB" id="A0A2K8SS39"/>
<dbReference type="Proteomes" id="UP000232003">
    <property type="component" value="Chromosome"/>
</dbReference>
<protein>
    <submittedName>
        <fullName evidence="2">Uncharacterized protein</fullName>
    </submittedName>
</protein>
<evidence type="ECO:0000256" key="1">
    <source>
        <dbReference type="SAM" id="SignalP"/>
    </source>
</evidence>
<dbReference type="KEGG" id="nfl:COO91_04269"/>
<accession>A0A2K8SS39</accession>
<name>A0A2K8SS39_9NOSO</name>
<evidence type="ECO:0000313" key="2">
    <source>
        <dbReference type="EMBL" id="AUB38304.1"/>
    </source>
</evidence>
<dbReference type="NCBIfam" id="TIGR05002">
    <property type="entry name" value="NxxGxxAF_repeat"/>
    <property type="match status" value="1"/>
</dbReference>
<proteinExistence type="predicted"/>
<reference evidence="2 3" key="1">
    <citation type="submission" date="2017-11" db="EMBL/GenBank/DDBJ databases">
        <title>Complete genome of a free-living desiccation-tolerant cyanobacterium and its photosynthetic adaptation to extreme terrestrial habitat.</title>
        <authorList>
            <person name="Shang J."/>
        </authorList>
    </citation>
    <scope>NUCLEOTIDE SEQUENCE [LARGE SCALE GENOMIC DNA]</scope>
    <source>
        <strain evidence="2 3">CCNUN1</strain>
    </source>
</reference>
<evidence type="ECO:0000313" key="3">
    <source>
        <dbReference type="Proteomes" id="UP000232003"/>
    </source>
</evidence>
<keyword evidence="1" id="KW-0732">Signal</keyword>
<dbReference type="Pfam" id="PF24251">
    <property type="entry name" value="DUF7453"/>
    <property type="match status" value="1"/>
</dbReference>
<gene>
    <name evidence="2" type="ORF">COO91_04269</name>
</gene>
<organism evidence="2 3">
    <name type="scientific">Nostoc flagelliforme CCNUN1</name>
    <dbReference type="NCBI Taxonomy" id="2038116"/>
    <lineage>
        <taxon>Bacteria</taxon>
        <taxon>Bacillati</taxon>
        <taxon>Cyanobacteriota</taxon>
        <taxon>Cyanophyceae</taxon>
        <taxon>Nostocales</taxon>
        <taxon>Nostocaceae</taxon>
        <taxon>Nostoc</taxon>
    </lineage>
</organism>
<dbReference type="EMBL" id="CP024785">
    <property type="protein sequence ID" value="AUB38304.1"/>
    <property type="molecule type" value="Genomic_DNA"/>
</dbReference>
<feature type="chain" id="PRO_5014694335" evidence="1">
    <location>
        <begin position="36"/>
        <end position="404"/>
    </location>
</feature>